<reference evidence="2 3" key="1">
    <citation type="submission" date="2020-08" db="EMBL/GenBank/DDBJ databases">
        <title>Studying the diversity of plant-associated saprophytic bacteria and their role in host health and plant-pathogen interactions.</title>
        <authorList>
            <person name="Potnis N."/>
        </authorList>
    </citation>
    <scope>NUCLEOTIDE SEQUENCE [LARGE SCALE GENOMIC DNA]</scope>
    <source>
        <strain evidence="2 3">CFBP 7922</strain>
    </source>
</reference>
<feature type="compositionally biased region" description="Basic and acidic residues" evidence="1">
    <location>
        <begin position="1183"/>
        <end position="1196"/>
    </location>
</feature>
<organism evidence="2 3">
    <name type="scientific">Xanthomonas euvesicatoria</name>
    <dbReference type="NCBI Taxonomy" id="456327"/>
    <lineage>
        <taxon>Bacteria</taxon>
        <taxon>Pseudomonadati</taxon>
        <taxon>Pseudomonadota</taxon>
        <taxon>Gammaproteobacteria</taxon>
        <taxon>Lysobacterales</taxon>
        <taxon>Lysobacteraceae</taxon>
        <taxon>Xanthomonas</taxon>
    </lineage>
</organism>
<dbReference type="AlphaFoldDB" id="A0AAW3U141"/>
<evidence type="ECO:0000256" key="1">
    <source>
        <dbReference type="SAM" id="MobiDB-lite"/>
    </source>
</evidence>
<dbReference type="EMBL" id="JACHNL010000002">
    <property type="protein sequence ID" value="MBB4722652.1"/>
    <property type="molecule type" value="Genomic_DNA"/>
</dbReference>
<evidence type="ECO:0000313" key="3">
    <source>
        <dbReference type="Proteomes" id="UP000576603"/>
    </source>
</evidence>
<feature type="region of interest" description="Disordered" evidence="1">
    <location>
        <begin position="522"/>
        <end position="556"/>
    </location>
</feature>
<feature type="region of interest" description="Disordered" evidence="1">
    <location>
        <begin position="32"/>
        <end position="53"/>
    </location>
</feature>
<gene>
    <name evidence="2" type="ORF">FHY32_000970</name>
</gene>
<accession>A0AAW3U141</accession>
<feature type="compositionally biased region" description="Basic and acidic residues" evidence="1">
    <location>
        <begin position="39"/>
        <end position="53"/>
    </location>
</feature>
<name>A0AAW3U141_XANEU</name>
<evidence type="ECO:0000313" key="2">
    <source>
        <dbReference type="EMBL" id="MBB4722652.1"/>
    </source>
</evidence>
<protein>
    <recommendedName>
        <fullName evidence="4">Internal virion protein</fullName>
    </recommendedName>
</protein>
<sequence>MPTSIFDLTAPAKPRDLNEVVAESTRNNEGGHVARVMRRKEAEAADQKRKDETPFGELVGASQVQGGIGMIHRAYQEDSVLSRADPEWKLPEKFQAEMDQFGIGTDQWELFSRATSQEHYELLREFALQNEMAKETRASFGMLSNFASDMTDPVFFAADAATGGLARGARAGRLANSIRAGLAAGTTNAAMTLGNSRFNSEIGSADVAISAAAGFALGSALGARRGEHFAESVKVEDLARRDITGSSQSLGAARLNGLPDNPTPGISERSLSDAMQAQVDRGVDEVSIQPAFANIRLALSAQMGKLKDPTARGVGRWLFRDGVGYADRNLAVKQSAGEYASVNRATLETQLHRGFNAAWTAARAKHGLSRWDRGGELAWSRKVADVLRGVKADDETANQAAAAIRPVLDATYELGVRSGVLEPGSKNLDYFPQIQSKQAYQRIFGEMGLSEDQGVELYKQAIIADMRKNGDASKLEKFDEIAGDYVGTSDRALRAREKADDLGALTSDKQAAVRSAEEALKELEGMPGKQGDRRRNAAQRRLEDTRRKLQRHSERLDKAKAGLKDALEHEQKTLHARNEAKKLADDGGVDEELAELYARALIKRGSSLVTGDTGAPVRPLNTESLQELTDALRDAGASDAKITSVLGRYTAQMQEGAKAGAAKKRIRFDPNTEMTFTNRYGDDVTLKVTDFLDSDTTRVVSSHIREVVGWSAMAQKGNIRNKAELDALQQLLREQAIKAGDDPEKTLRMLDIGVKSIMGRSTEVNPNSTASRWSRALRDTQFLRVMNQVGFTLFTELGPTVAHAGLMNTARSIAFIGDFLRRGADGTLKSGEARYIEDLVATGTEHLRSPAFMRIEDDAFMPSVYGDSKFGRTMENATMLGQRFTSIASGMAPMNTALQRIAGRATLMKLLQLANDKRALSEGMTRRMRSYGLDQEAQDALFASLRGIKKVEDITEAGLSLADRERVAAFMFRVTRQQVIEGDASDSIMLMHSAGGKLVTQFRSFMAYSYERHLLNSAYHWKDWNTYMMVMLSSSIAALQWAARTSLNTADDPEKREKQLTMGNFVAAGVSQSSWGGVIQPIVDTALPLMGQDPVFANARSTGMSTNIVGGIPVVDFANRVMEASSIPAQALRDDREVTRKELESAAKLFWFQNLTGWQNIQRMALKEAESRGLISDGSGEAAARREDRDNKEDSWTAKSLFGLDTE</sequence>
<dbReference type="RefSeq" id="WP_184420240.1">
    <property type="nucleotide sequence ID" value="NZ_JACHNK010000002.1"/>
</dbReference>
<feature type="region of interest" description="Disordered" evidence="1">
    <location>
        <begin position="1169"/>
        <end position="1207"/>
    </location>
</feature>
<proteinExistence type="predicted"/>
<dbReference type="Proteomes" id="UP000576603">
    <property type="component" value="Unassembled WGS sequence"/>
</dbReference>
<comment type="caution">
    <text evidence="2">The sequence shown here is derived from an EMBL/GenBank/DDBJ whole genome shotgun (WGS) entry which is preliminary data.</text>
</comment>
<evidence type="ECO:0008006" key="4">
    <source>
        <dbReference type="Google" id="ProtNLM"/>
    </source>
</evidence>